<dbReference type="InParanoid" id="A0A061EV04"/>
<evidence type="ECO:0000313" key="4">
    <source>
        <dbReference type="Proteomes" id="UP000026915"/>
    </source>
</evidence>
<feature type="transmembrane region" description="Helical" evidence="1">
    <location>
        <begin position="74"/>
        <end position="93"/>
    </location>
</feature>
<evidence type="ECO:0000313" key="3">
    <source>
        <dbReference type="EMBL" id="EOY08925.1"/>
    </source>
</evidence>
<gene>
    <name evidence="3" type="ORF">TCM_024201</name>
</gene>
<keyword evidence="4" id="KW-1185">Reference proteome</keyword>
<protein>
    <recommendedName>
        <fullName evidence="5">Secreted protein</fullName>
    </recommendedName>
</protein>
<sequence>MYKCMKLLLCSFLVHVFAHSGCVIGYCYPSSLFWPLSVKSFAAPSTLYFLHRYLLHRLDLWFTSPDVRLPKNRSSVFVGFFFCLLISDTSRLLR</sequence>
<organism evidence="3 4">
    <name type="scientific">Theobroma cacao</name>
    <name type="common">Cacao</name>
    <name type="synonym">Cocoa</name>
    <dbReference type="NCBI Taxonomy" id="3641"/>
    <lineage>
        <taxon>Eukaryota</taxon>
        <taxon>Viridiplantae</taxon>
        <taxon>Streptophyta</taxon>
        <taxon>Embryophyta</taxon>
        <taxon>Tracheophyta</taxon>
        <taxon>Spermatophyta</taxon>
        <taxon>Magnoliopsida</taxon>
        <taxon>eudicotyledons</taxon>
        <taxon>Gunneridae</taxon>
        <taxon>Pentapetalae</taxon>
        <taxon>rosids</taxon>
        <taxon>malvids</taxon>
        <taxon>Malvales</taxon>
        <taxon>Malvaceae</taxon>
        <taxon>Byttnerioideae</taxon>
        <taxon>Theobroma</taxon>
    </lineage>
</organism>
<evidence type="ECO:0000256" key="1">
    <source>
        <dbReference type="SAM" id="Phobius"/>
    </source>
</evidence>
<feature type="chain" id="PRO_5001597351" description="Secreted protein" evidence="2">
    <location>
        <begin position="19"/>
        <end position="94"/>
    </location>
</feature>
<evidence type="ECO:0008006" key="5">
    <source>
        <dbReference type="Google" id="ProtNLM"/>
    </source>
</evidence>
<keyword evidence="2" id="KW-0732">Signal</keyword>
<keyword evidence="1" id="KW-0812">Transmembrane</keyword>
<keyword evidence="1" id="KW-0472">Membrane</keyword>
<feature type="signal peptide" evidence="2">
    <location>
        <begin position="1"/>
        <end position="18"/>
    </location>
</feature>
<dbReference type="Gramene" id="EOY08925">
    <property type="protein sequence ID" value="EOY08925"/>
    <property type="gene ID" value="TCM_024201"/>
</dbReference>
<reference evidence="3 4" key="1">
    <citation type="journal article" date="2013" name="Genome Biol.">
        <title>The genome sequence of the most widely cultivated cacao type and its use to identify candidate genes regulating pod color.</title>
        <authorList>
            <person name="Motamayor J.C."/>
            <person name="Mockaitis K."/>
            <person name="Schmutz J."/>
            <person name="Haiminen N."/>
            <person name="Iii D.L."/>
            <person name="Cornejo O."/>
            <person name="Findley S.D."/>
            <person name="Zheng P."/>
            <person name="Utro F."/>
            <person name="Royaert S."/>
            <person name="Saski C."/>
            <person name="Jenkins J."/>
            <person name="Podicheti R."/>
            <person name="Zhao M."/>
            <person name="Scheffler B.E."/>
            <person name="Stack J.C."/>
            <person name="Feltus F.A."/>
            <person name="Mustiga G.M."/>
            <person name="Amores F."/>
            <person name="Phillips W."/>
            <person name="Marelli J.P."/>
            <person name="May G.D."/>
            <person name="Shapiro H."/>
            <person name="Ma J."/>
            <person name="Bustamante C.D."/>
            <person name="Schnell R.J."/>
            <person name="Main D."/>
            <person name="Gilbert D."/>
            <person name="Parida L."/>
            <person name="Kuhn D.N."/>
        </authorList>
    </citation>
    <scope>NUCLEOTIDE SEQUENCE [LARGE SCALE GENOMIC DNA]</scope>
    <source>
        <strain evidence="4">cv. Matina 1-6</strain>
    </source>
</reference>
<evidence type="ECO:0000256" key="2">
    <source>
        <dbReference type="SAM" id="SignalP"/>
    </source>
</evidence>
<accession>A0A061EV04</accession>
<proteinExistence type="predicted"/>
<name>A0A061EV04_THECC</name>
<dbReference type="EMBL" id="CM001883">
    <property type="protein sequence ID" value="EOY08925.1"/>
    <property type="molecule type" value="Genomic_DNA"/>
</dbReference>
<dbReference type="AlphaFoldDB" id="A0A061EV04"/>
<keyword evidence="1" id="KW-1133">Transmembrane helix</keyword>
<dbReference type="Proteomes" id="UP000026915">
    <property type="component" value="Chromosome 5"/>
</dbReference>
<dbReference type="HOGENOM" id="CLU_2390430_0_0_1"/>